<dbReference type="GO" id="GO:0016788">
    <property type="term" value="F:hydrolase activity, acting on ester bonds"/>
    <property type="evidence" value="ECO:0007669"/>
    <property type="project" value="InterPro"/>
</dbReference>
<dbReference type="Pfam" id="PF07819">
    <property type="entry name" value="PGAP1"/>
    <property type="match status" value="1"/>
</dbReference>
<evidence type="ECO:0000256" key="1">
    <source>
        <dbReference type="SAM" id="SignalP"/>
    </source>
</evidence>
<comment type="caution">
    <text evidence="3">The sequence shown here is derived from an EMBL/GenBank/DDBJ whole genome shotgun (WGS) entry which is preliminary data.</text>
</comment>
<evidence type="ECO:0000313" key="4">
    <source>
        <dbReference type="Proteomes" id="UP000315440"/>
    </source>
</evidence>
<sequence length="399" mass="42987" precursor="true">MTYPQRLKTCLRNALIIMLALAGSMSEAAAAGVAPAAEAPLALSESRTQAQDADRHWLQRWFVREEHYERYGLVVPGSLSECPQQAPLVVVLHGFNSKAEGVATLVSDARAAGTPCGEFTYPNDDHIARSAERLSTALRRLRAEHPDREVALVTHSMGGLVARACVEDSRLDPGNVGRLIMVAPPNQGSELVRLAYGTDCWEHWTRCRGGGWPWTRVHNSLVDGLGEASADMTPGSPFLSSLNKRPRNPRVRYTILLGDCGFLSESTAQSWRERTCYLVACAPWCDDAAERLDRRLAGYDELVIGRGDGAVAVCRGRLEGVDDTVVLPFGHLDVTRKPDSPEGRAVRKLIHQRLAWSESGAGVIEASVPESSGPESNGIAVAQTADASLASVVSSDGGA</sequence>
<dbReference type="Proteomes" id="UP000315440">
    <property type="component" value="Unassembled WGS sequence"/>
</dbReference>
<accession>A0A5C5ZLB0</accession>
<evidence type="ECO:0000259" key="2">
    <source>
        <dbReference type="Pfam" id="PF07819"/>
    </source>
</evidence>
<dbReference type="InterPro" id="IPR012908">
    <property type="entry name" value="PGAP1-ab_dom-like"/>
</dbReference>
<dbReference type="OrthoDB" id="556502at2"/>
<organism evidence="3 4">
    <name type="scientific">Pseudobythopirellula maris</name>
    <dbReference type="NCBI Taxonomy" id="2527991"/>
    <lineage>
        <taxon>Bacteria</taxon>
        <taxon>Pseudomonadati</taxon>
        <taxon>Planctomycetota</taxon>
        <taxon>Planctomycetia</taxon>
        <taxon>Pirellulales</taxon>
        <taxon>Lacipirellulaceae</taxon>
        <taxon>Pseudobythopirellula</taxon>
    </lineage>
</organism>
<dbReference type="EMBL" id="SJPQ01000003">
    <property type="protein sequence ID" value="TWT87591.1"/>
    <property type="molecule type" value="Genomic_DNA"/>
</dbReference>
<dbReference type="SUPFAM" id="SSF53474">
    <property type="entry name" value="alpha/beta-Hydrolases"/>
    <property type="match status" value="1"/>
</dbReference>
<dbReference type="PANTHER" id="PTHR37946">
    <property type="entry name" value="SLL1969 PROTEIN"/>
    <property type="match status" value="1"/>
</dbReference>
<name>A0A5C5ZLB0_9BACT</name>
<feature type="signal peptide" evidence="1">
    <location>
        <begin position="1"/>
        <end position="30"/>
    </location>
</feature>
<dbReference type="RefSeq" id="WP_146401858.1">
    <property type="nucleotide sequence ID" value="NZ_SJPQ01000003.1"/>
</dbReference>
<protein>
    <submittedName>
        <fullName evidence="3">Alpha/beta hydrolase family protein</fullName>
    </submittedName>
</protein>
<gene>
    <name evidence="3" type="ORF">Mal64_31330</name>
</gene>
<evidence type="ECO:0000313" key="3">
    <source>
        <dbReference type="EMBL" id="TWT87591.1"/>
    </source>
</evidence>
<dbReference type="InterPro" id="IPR029058">
    <property type="entry name" value="AB_hydrolase_fold"/>
</dbReference>
<keyword evidence="4" id="KW-1185">Reference proteome</keyword>
<keyword evidence="1" id="KW-0732">Signal</keyword>
<dbReference type="Gene3D" id="3.40.50.1820">
    <property type="entry name" value="alpha/beta hydrolase"/>
    <property type="match status" value="1"/>
</dbReference>
<dbReference type="PANTHER" id="PTHR37946:SF1">
    <property type="entry name" value="SLL1969 PROTEIN"/>
    <property type="match status" value="1"/>
</dbReference>
<reference evidence="3 4" key="1">
    <citation type="submission" date="2019-02" db="EMBL/GenBank/DDBJ databases">
        <title>Deep-cultivation of Planctomycetes and their phenomic and genomic characterization uncovers novel biology.</title>
        <authorList>
            <person name="Wiegand S."/>
            <person name="Jogler M."/>
            <person name="Boedeker C."/>
            <person name="Pinto D."/>
            <person name="Vollmers J."/>
            <person name="Rivas-Marin E."/>
            <person name="Kohn T."/>
            <person name="Peeters S.H."/>
            <person name="Heuer A."/>
            <person name="Rast P."/>
            <person name="Oberbeckmann S."/>
            <person name="Bunk B."/>
            <person name="Jeske O."/>
            <person name="Meyerdierks A."/>
            <person name="Storesund J.E."/>
            <person name="Kallscheuer N."/>
            <person name="Luecker S."/>
            <person name="Lage O.M."/>
            <person name="Pohl T."/>
            <person name="Merkel B.J."/>
            <person name="Hornburger P."/>
            <person name="Mueller R.-W."/>
            <person name="Bruemmer F."/>
            <person name="Labrenz M."/>
            <person name="Spormann A.M."/>
            <person name="Op Den Camp H."/>
            <person name="Overmann J."/>
            <person name="Amann R."/>
            <person name="Jetten M.S.M."/>
            <person name="Mascher T."/>
            <person name="Medema M.H."/>
            <person name="Devos D.P."/>
            <person name="Kaster A.-K."/>
            <person name="Ovreas L."/>
            <person name="Rohde M."/>
            <person name="Galperin M.Y."/>
            <person name="Jogler C."/>
        </authorList>
    </citation>
    <scope>NUCLEOTIDE SEQUENCE [LARGE SCALE GENOMIC DNA]</scope>
    <source>
        <strain evidence="3 4">Mal64</strain>
    </source>
</reference>
<proteinExistence type="predicted"/>
<feature type="domain" description="GPI inositol-deacylase PGAP1-like alpha/beta" evidence="2">
    <location>
        <begin position="142"/>
        <end position="191"/>
    </location>
</feature>
<dbReference type="AlphaFoldDB" id="A0A5C5ZLB0"/>
<feature type="chain" id="PRO_5022766613" evidence="1">
    <location>
        <begin position="31"/>
        <end position="399"/>
    </location>
</feature>
<keyword evidence="3" id="KW-0378">Hydrolase</keyword>